<dbReference type="EMBL" id="JAHWGI010001323">
    <property type="protein sequence ID" value="KAK3928195.1"/>
    <property type="molecule type" value="Genomic_DNA"/>
</dbReference>
<evidence type="ECO:0000313" key="3">
    <source>
        <dbReference type="Proteomes" id="UP001219518"/>
    </source>
</evidence>
<reference evidence="1" key="2">
    <citation type="journal article" date="2023" name="BMC Genomics">
        <title>Pest status, molecular evolution, and epigenetic factors derived from the genome assembly of Frankliniella fusca, a thysanopteran phytovirus vector.</title>
        <authorList>
            <person name="Catto M.A."/>
            <person name="Labadie P.E."/>
            <person name="Jacobson A.L."/>
            <person name="Kennedy G.G."/>
            <person name="Srinivasan R."/>
            <person name="Hunt B.G."/>
        </authorList>
    </citation>
    <scope>NUCLEOTIDE SEQUENCE</scope>
    <source>
        <strain evidence="1">PL_HMW_Pooled</strain>
    </source>
</reference>
<gene>
    <name evidence="2" type="ORF">KUF71_016544</name>
    <name evidence="1" type="ORF">KUF71_020862</name>
</gene>
<keyword evidence="3" id="KW-1185">Reference proteome</keyword>
<dbReference type="EMBL" id="JAHWGI010000238">
    <property type="protein sequence ID" value="KAK3911160.1"/>
    <property type="molecule type" value="Genomic_DNA"/>
</dbReference>
<evidence type="ECO:0000313" key="2">
    <source>
        <dbReference type="EMBL" id="KAK3928195.1"/>
    </source>
</evidence>
<protein>
    <submittedName>
        <fullName evidence="1">Solute carrier family 12 member 7</fullName>
    </submittedName>
</protein>
<dbReference type="AlphaFoldDB" id="A0AAE1H062"/>
<evidence type="ECO:0000313" key="1">
    <source>
        <dbReference type="EMBL" id="KAK3911160.1"/>
    </source>
</evidence>
<accession>A0AAE1H062</accession>
<comment type="caution">
    <text evidence="1">The sequence shown here is derived from an EMBL/GenBank/DDBJ whole genome shotgun (WGS) entry which is preliminary data.</text>
</comment>
<name>A0AAE1H062_9NEOP</name>
<sequence length="108" mass="11857">MFDTVAGRCRCGCWSMEWRGLLTTGENHIFITLSSFGALADTHHIVRRCNEISKGPAVSDVIFLFSVWLISWSLEAAEALITCSGTGSVPVVNTSPNHQEIYANFSGY</sequence>
<reference evidence="1" key="1">
    <citation type="submission" date="2021-07" db="EMBL/GenBank/DDBJ databases">
        <authorList>
            <person name="Catto M.A."/>
            <person name="Jacobson A."/>
            <person name="Kennedy G."/>
            <person name="Labadie P."/>
            <person name="Hunt B.G."/>
            <person name="Srinivasan R."/>
        </authorList>
    </citation>
    <scope>NUCLEOTIDE SEQUENCE</scope>
    <source>
        <strain evidence="1">PL_HMW_Pooled</strain>
        <tissue evidence="1">Head</tissue>
    </source>
</reference>
<proteinExistence type="predicted"/>
<organism evidence="1 3">
    <name type="scientific">Frankliniella fusca</name>
    <dbReference type="NCBI Taxonomy" id="407009"/>
    <lineage>
        <taxon>Eukaryota</taxon>
        <taxon>Metazoa</taxon>
        <taxon>Ecdysozoa</taxon>
        <taxon>Arthropoda</taxon>
        <taxon>Hexapoda</taxon>
        <taxon>Insecta</taxon>
        <taxon>Pterygota</taxon>
        <taxon>Neoptera</taxon>
        <taxon>Paraneoptera</taxon>
        <taxon>Thysanoptera</taxon>
        <taxon>Terebrantia</taxon>
        <taxon>Thripoidea</taxon>
        <taxon>Thripidae</taxon>
        <taxon>Frankliniella</taxon>
    </lineage>
</organism>
<dbReference type="Proteomes" id="UP001219518">
    <property type="component" value="Unassembled WGS sequence"/>
</dbReference>